<dbReference type="Proteomes" id="UP000324800">
    <property type="component" value="Unassembled WGS sequence"/>
</dbReference>
<dbReference type="AlphaFoldDB" id="A0A5J4WFW2"/>
<comment type="caution">
    <text evidence="1">The sequence shown here is derived from an EMBL/GenBank/DDBJ whole genome shotgun (WGS) entry which is preliminary data.</text>
</comment>
<name>A0A5J4WFW2_9EUKA</name>
<protein>
    <submittedName>
        <fullName evidence="1">Uncharacterized protein</fullName>
    </submittedName>
</protein>
<accession>A0A5J4WFW2</accession>
<gene>
    <name evidence="1" type="ORF">EZS28_011072</name>
</gene>
<organism evidence="1 2">
    <name type="scientific">Streblomastix strix</name>
    <dbReference type="NCBI Taxonomy" id="222440"/>
    <lineage>
        <taxon>Eukaryota</taxon>
        <taxon>Metamonada</taxon>
        <taxon>Preaxostyla</taxon>
        <taxon>Oxymonadida</taxon>
        <taxon>Streblomastigidae</taxon>
        <taxon>Streblomastix</taxon>
    </lineage>
</organism>
<reference evidence="1 2" key="1">
    <citation type="submission" date="2019-03" db="EMBL/GenBank/DDBJ databases">
        <title>Single cell metagenomics reveals metabolic interactions within the superorganism composed of flagellate Streblomastix strix and complex community of Bacteroidetes bacteria on its surface.</title>
        <authorList>
            <person name="Treitli S.C."/>
            <person name="Kolisko M."/>
            <person name="Husnik F."/>
            <person name="Keeling P."/>
            <person name="Hampl V."/>
        </authorList>
    </citation>
    <scope>NUCLEOTIDE SEQUENCE [LARGE SCALE GENOMIC DNA]</scope>
    <source>
        <strain evidence="1">ST1C</strain>
    </source>
</reference>
<evidence type="ECO:0000313" key="2">
    <source>
        <dbReference type="Proteomes" id="UP000324800"/>
    </source>
</evidence>
<evidence type="ECO:0000313" key="1">
    <source>
        <dbReference type="EMBL" id="KAA6393402.1"/>
    </source>
</evidence>
<proteinExistence type="predicted"/>
<dbReference type="EMBL" id="SNRW01002241">
    <property type="protein sequence ID" value="KAA6393402.1"/>
    <property type="molecule type" value="Genomic_DNA"/>
</dbReference>
<sequence>MGIQNRTKEETHTLEIFPSILMEETLQPQPNMGMGGKNNSLSLGMEIDKRSRIPTKKVFPSIQKRGQREEIVRETEDLSVLGLKRR</sequence>